<accession>X1G1G3</accession>
<proteinExistence type="predicted"/>
<dbReference type="Gene3D" id="3.30.450.30">
    <property type="entry name" value="Dynein light chain 2a, cytoplasmic"/>
    <property type="match status" value="1"/>
</dbReference>
<reference evidence="1" key="1">
    <citation type="journal article" date="2014" name="Front. Microbiol.">
        <title>High frequency of phylogenetically diverse reductive dehalogenase-homologous genes in deep subseafloor sedimentary metagenomes.</title>
        <authorList>
            <person name="Kawai M."/>
            <person name="Futagami T."/>
            <person name="Toyoda A."/>
            <person name="Takaki Y."/>
            <person name="Nishi S."/>
            <person name="Hori S."/>
            <person name="Arai W."/>
            <person name="Tsubouchi T."/>
            <person name="Morono Y."/>
            <person name="Uchiyama I."/>
            <person name="Ito T."/>
            <person name="Fujiyama A."/>
            <person name="Inagaki F."/>
            <person name="Takami H."/>
        </authorList>
    </citation>
    <scope>NUCLEOTIDE SEQUENCE</scope>
    <source>
        <strain evidence="1">Expedition CK06-06</strain>
    </source>
</reference>
<sequence length="132" mass="14587">IRHVILMDSSGITLMSVSKFAVEGVEGTVERIGAIGGAVFQAGEEQGEILGFGKIKIQITEYDKGFLFGMKLDDGIACVVTDVDVQIGILKMILQKWAPKIKEVLKRYLYTDHKVISSELKSLFGSEDFKFI</sequence>
<evidence type="ECO:0008006" key="2">
    <source>
        <dbReference type="Google" id="ProtNLM"/>
    </source>
</evidence>
<name>X1G1G3_9ZZZZ</name>
<protein>
    <recommendedName>
        <fullName evidence="2">Roadblock/LAMTOR2 domain-containing protein</fullName>
    </recommendedName>
</protein>
<feature type="non-terminal residue" evidence="1">
    <location>
        <position position="1"/>
    </location>
</feature>
<comment type="caution">
    <text evidence="1">The sequence shown here is derived from an EMBL/GenBank/DDBJ whole genome shotgun (WGS) entry which is preliminary data.</text>
</comment>
<organism evidence="1">
    <name type="scientific">marine sediment metagenome</name>
    <dbReference type="NCBI Taxonomy" id="412755"/>
    <lineage>
        <taxon>unclassified sequences</taxon>
        <taxon>metagenomes</taxon>
        <taxon>ecological metagenomes</taxon>
    </lineage>
</organism>
<dbReference type="AlphaFoldDB" id="X1G1G3"/>
<gene>
    <name evidence="1" type="ORF">S03H2_27686</name>
</gene>
<evidence type="ECO:0000313" key="1">
    <source>
        <dbReference type="EMBL" id="GAH51072.1"/>
    </source>
</evidence>
<dbReference type="SUPFAM" id="SSF103196">
    <property type="entry name" value="Roadblock/LC7 domain"/>
    <property type="match status" value="1"/>
</dbReference>
<dbReference type="EMBL" id="BARU01016660">
    <property type="protein sequence ID" value="GAH51072.1"/>
    <property type="molecule type" value="Genomic_DNA"/>
</dbReference>